<evidence type="ECO:0000256" key="1">
    <source>
        <dbReference type="ARBA" id="ARBA00023295"/>
    </source>
</evidence>
<keyword evidence="5" id="KW-0378">Hydrolase</keyword>
<accession>A0ABX0Y754</accession>
<reference evidence="5 6" key="1">
    <citation type="submission" date="2020-03" db="EMBL/GenBank/DDBJ databases">
        <title>WGS of the type strain of Planosporangium spp.</title>
        <authorList>
            <person name="Thawai C."/>
        </authorList>
    </citation>
    <scope>NUCLEOTIDE SEQUENCE [LARGE SCALE GENOMIC DNA]</scope>
    <source>
        <strain evidence="5 6">TBRC 5610</strain>
    </source>
</reference>
<evidence type="ECO:0000259" key="3">
    <source>
        <dbReference type="Pfam" id="PF03632"/>
    </source>
</evidence>
<dbReference type="InterPro" id="IPR005195">
    <property type="entry name" value="Glyco_hydro_65_M"/>
</dbReference>
<dbReference type="Pfam" id="PF03633">
    <property type="entry name" value="Glyco_hydro_65C"/>
    <property type="match status" value="1"/>
</dbReference>
<dbReference type="Gene3D" id="1.50.10.10">
    <property type="match status" value="1"/>
</dbReference>
<dbReference type="Proteomes" id="UP000722989">
    <property type="component" value="Unassembled WGS sequence"/>
</dbReference>
<comment type="caution">
    <text evidence="5">The sequence shown here is derived from an EMBL/GenBank/DDBJ whole genome shotgun (WGS) entry which is preliminary data.</text>
</comment>
<feature type="region of interest" description="Disordered" evidence="2">
    <location>
        <begin position="151"/>
        <end position="186"/>
    </location>
</feature>
<evidence type="ECO:0000256" key="2">
    <source>
        <dbReference type="SAM" id="MobiDB-lite"/>
    </source>
</evidence>
<gene>
    <name evidence="5" type="ORF">HC031_31735</name>
</gene>
<dbReference type="InterPro" id="IPR012341">
    <property type="entry name" value="6hp_glycosidase-like_sf"/>
</dbReference>
<dbReference type="Pfam" id="PF03632">
    <property type="entry name" value="Glyco_hydro_65m"/>
    <property type="match status" value="1"/>
</dbReference>
<organism evidence="5 6">
    <name type="scientific">Planosporangium thailandense</name>
    <dbReference type="NCBI Taxonomy" id="765197"/>
    <lineage>
        <taxon>Bacteria</taxon>
        <taxon>Bacillati</taxon>
        <taxon>Actinomycetota</taxon>
        <taxon>Actinomycetes</taxon>
        <taxon>Micromonosporales</taxon>
        <taxon>Micromonosporaceae</taxon>
        <taxon>Planosporangium</taxon>
    </lineage>
</organism>
<dbReference type="InterPro" id="IPR008928">
    <property type="entry name" value="6-hairpin_glycosidase_sf"/>
</dbReference>
<protein>
    <submittedName>
        <fullName evidence="5">Family 65 glycosyl hydrolase</fullName>
    </submittedName>
</protein>
<proteinExistence type="predicted"/>
<dbReference type="Gene3D" id="2.60.420.10">
    <property type="entry name" value="Maltose phosphorylase, domain 3"/>
    <property type="match status" value="1"/>
</dbReference>
<evidence type="ECO:0000259" key="4">
    <source>
        <dbReference type="Pfam" id="PF03633"/>
    </source>
</evidence>
<dbReference type="InterPro" id="IPR005194">
    <property type="entry name" value="Glyco_hydro_65_C"/>
</dbReference>
<dbReference type="SUPFAM" id="SSF48208">
    <property type="entry name" value="Six-hairpin glycosidases"/>
    <property type="match status" value="1"/>
</dbReference>
<keyword evidence="6" id="KW-1185">Reference proteome</keyword>
<evidence type="ECO:0000313" key="5">
    <source>
        <dbReference type="EMBL" id="NJC74252.1"/>
    </source>
</evidence>
<dbReference type="PANTHER" id="PTHR11051:SF13">
    <property type="entry name" value="GLYCOSYL TRANSFERASE"/>
    <property type="match status" value="1"/>
</dbReference>
<feature type="compositionally biased region" description="Pro residues" evidence="2">
    <location>
        <begin position="159"/>
        <end position="172"/>
    </location>
</feature>
<sequence>SDAFTPGEKARDFAYYEPLTVRDSSLSACVQSVMAAEVGQLDLAYDYLGEAVRMDLDDLEHNTGDGLHIASLAGAWIALVAGFGGMRDRGGSLTFAPRLPEPLTRLTFNVMWRGQRLCVNATRAETTYTLDGGEPVELAHHGRTFTLSAGEPATYPIPAVQPGPRPSQPPGRAPERRLPGTEVCEP</sequence>
<name>A0ABX0Y754_9ACTN</name>
<dbReference type="GO" id="GO:0016787">
    <property type="term" value="F:hydrolase activity"/>
    <property type="evidence" value="ECO:0007669"/>
    <property type="project" value="UniProtKB-KW"/>
</dbReference>
<dbReference type="RefSeq" id="WP_277349869.1">
    <property type="nucleotide sequence ID" value="NZ_JAATVY010000052.1"/>
</dbReference>
<dbReference type="PANTHER" id="PTHR11051">
    <property type="entry name" value="GLYCOSYL HYDROLASE-RELATED"/>
    <property type="match status" value="1"/>
</dbReference>
<feature type="domain" description="Glycoside hydrolase family 65 central catalytic" evidence="3">
    <location>
        <begin position="2"/>
        <end position="76"/>
    </location>
</feature>
<keyword evidence="1" id="KW-0326">Glycosidase</keyword>
<feature type="domain" description="Glycoside hydrolase family 65 C-terminal" evidence="4">
    <location>
        <begin position="86"/>
        <end position="147"/>
    </location>
</feature>
<dbReference type="EMBL" id="JAATVY010000052">
    <property type="protein sequence ID" value="NJC74252.1"/>
    <property type="molecule type" value="Genomic_DNA"/>
</dbReference>
<feature type="non-terminal residue" evidence="5">
    <location>
        <position position="1"/>
    </location>
</feature>
<evidence type="ECO:0000313" key="6">
    <source>
        <dbReference type="Proteomes" id="UP000722989"/>
    </source>
</evidence>